<protein>
    <submittedName>
        <fullName evidence="2">Uncharacterized protein</fullName>
    </submittedName>
</protein>
<organism evidence="2 3">
    <name type="scientific">Albugo candida</name>
    <dbReference type="NCBI Taxonomy" id="65357"/>
    <lineage>
        <taxon>Eukaryota</taxon>
        <taxon>Sar</taxon>
        <taxon>Stramenopiles</taxon>
        <taxon>Oomycota</taxon>
        <taxon>Peronosporomycetes</taxon>
        <taxon>Albuginales</taxon>
        <taxon>Albuginaceae</taxon>
        <taxon>Albugo</taxon>
    </lineage>
</organism>
<dbReference type="EMBL" id="CAIX01000030">
    <property type="protein sequence ID" value="CCI42155.1"/>
    <property type="molecule type" value="Genomic_DNA"/>
</dbReference>
<proteinExistence type="predicted"/>
<feature type="compositionally biased region" description="Basic and acidic residues" evidence="1">
    <location>
        <begin position="131"/>
        <end position="141"/>
    </location>
</feature>
<sequence length="163" mass="18658">MSQCPQCYTGTCRRHTLQDDGRSSIKANDPKVTLSKMYELMVGSKLKELEKEKAREVSSTERTSKSFRAKLDAEREKTLKKAVGSSKRRRERDHTSGNGLNPQALAAILSSPSTSSSEETVKEKKRKKSHEAKYKVKTDKSGRKKAKRRKEHRKSRKEYNNNQ</sequence>
<comment type="caution">
    <text evidence="2">The sequence shown here is derived from an EMBL/GenBank/DDBJ whole genome shotgun (WGS) entry which is preliminary data.</text>
</comment>
<feature type="compositionally biased region" description="Basic and acidic residues" evidence="1">
    <location>
        <begin position="50"/>
        <end position="79"/>
    </location>
</feature>
<dbReference type="Proteomes" id="UP000053237">
    <property type="component" value="Unassembled WGS sequence"/>
</dbReference>
<reference evidence="2 3" key="1">
    <citation type="submission" date="2012-05" db="EMBL/GenBank/DDBJ databases">
        <title>Recombination and specialization in a pathogen metapopulation.</title>
        <authorList>
            <person name="Gardiner A."/>
            <person name="Kemen E."/>
            <person name="Schultz-Larsen T."/>
            <person name="MacLean D."/>
            <person name="Van Oosterhout C."/>
            <person name="Jones J.D.G."/>
        </authorList>
    </citation>
    <scope>NUCLEOTIDE SEQUENCE [LARGE SCALE GENOMIC DNA]</scope>
    <source>
        <strain evidence="2 3">Ac Nc2</strain>
    </source>
</reference>
<keyword evidence="3" id="KW-1185">Reference proteome</keyword>
<evidence type="ECO:0000256" key="1">
    <source>
        <dbReference type="SAM" id="MobiDB-lite"/>
    </source>
</evidence>
<feature type="compositionally biased region" description="Basic residues" evidence="1">
    <location>
        <begin position="142"/>
        <end position="156"/>
    </location>
</feature>
<dbReference type="AlphaFoldDB" id="A0A024G5L0"/>
<accession>A0A024G5L0</accession>
<evidence type="ECO:0000313" key="2">
    <source>
        <dbReference type="EMBL" id="CCI42155.1"/>
    </source>
</evidence>
<feature type="region of interest" description="Disordered" evidence="1">
    <location>
        <begin position="50"/>
        <end position="163"/>
    </location>
</feature>
<gene>
    <name evidence="2" type="ORF">BN9_029390</name>
</gene>
<evidence type="ECO:0000313" key="3">
    <source>
        <dbReference type="Proteomes" id="UP000053237"/>
    </source>
</evidence>
<dbReference type="OrthoDB" id="167606at2759"/>
<dbReference type="InParanoid" id="A0A024G5L0"/>
<name>A0A024G5L0_9STRA</name>